<evidence type="ECO:0000256" key="3">
    <source>
        <dbReference type="ARBA" id="ARBA00022729"/>
    </source>
</evidence>
<dbReference type="Pfam" id="PF01103">
    <property type="entry name" value="Omp85"/>
    <property type="match status" value="1"/>
</dbReference>
<proteinExistence type="predicted"/>
<organism evidence="8">
    <name type="scientific">Prevotella sp. GTC17253</name>
    <dbReference type="NCBI Taxonomy" id="3236793"/>
    <lineage>
        <taxon>Bacteria</taxon>
        <taxon>Pseudomonadati</taxon>
        <taxon>Bacteroidota</taxon>
        <taxon>Bacteroidia</taxon>
        <taxon>Bacteroidales</taxon>
        <taxon>Prevotellaceae</taxon>
        <taxon>Prevotella</taxon>
    </lineage>
</organism>
<dbReference type="Gene3D" id="3.10.20.310">
    <property type="entry name" value="membrane protein fhac"/>
    <property type="match status" value="1"/>
</dbReference>
<dbReference type="InterPro" id="IPR000184">
    <property type="entry name" value="Bac_surfAg_D15"/>
</dbReference>
<dbReference type="EMBL" id="AP035785">
    <property type="protein sequence ID" value="BFO71012.1"/>
    <property type="molecule type" value="Genomic_DNA"/>
</dbReference>
<feature type="domain" description="Bacterial surface antigen (D15)" evidence="7">
    <location>
        <begin position="422"/>
        <end position="769"/>
    </location>
</feature>
<evidence type="ECO:0000259" key="7">
    <source>
        <dbReference type="Pfam" id="PF01103"/>
    </source>
</evidence>
<protein>
    <submittedName>
        <fullName evidence="8">BamA/TamA family outer membrane protein</fullName>
    </submittedName>
</protein>
<dbReference type="PANTHER" id="PTHR12815:SF47">
    <property type="entry name" value="TRANSLOCATION AND ASSEMBLY MODULE SUBUNIT TAMA"/>
    <property type="match status" value="1"/>
</dbReference>
<feature type="signal peptide" evidence="6">
    <location>
        <begin position="1"/>
        <end position="31"/>
    </location>
</feature>
<dbReference type="InterPro" id="IPR039910">
    <property type="entry name" value="D15-like"/>
</dbReference>
<keyword evidence="5" id="KW-0998">Cell outer membrane</keyword>
<dbReference type="PANTHER" id="PTHR12815">
    <property type="entry name" value="SORTING AND ASSEMBLY MACHINERY SAMM50 PROTEIN FAMILY MEMBER"/>
    <property type="match status" value="1"/>
</dbReference>
<evidence type="ECO:0000256" key="6">
    <source>
        <dbReference type="SAM" id="SignalP"/>
    </source>
</evidence>
<name>A0AB33IR88_9BACT</name>
<evidence type="ECO:0000313" key="8">
    <source>
        <dbReference type="EMBL" id="BFO71012.1"/>
    </source>
</evidence>
<evidence type="ECO:0000256" key="5">
    <source>
        <dbReference type="ARBA" id="ARBA00023237"/>
    </source>
</evidence>
<evidence type="ECO:0000256" key="1">
    <source>
        <dbReference type="ARBA" id="ARBA00004370"/>
    </source>
</evidence>
<evidence type="ECO:0000256" key="2">
    <source>
        <dbReference type="ARBA" id="ARBA00022692"/>
    </source>
</evidence>
<dbReference type="Gene3D" id="2.40.160.50">
    <property type="entry name" value="membrane protein fhac: a member of the omp85/tpsb transporter family"/>
    <property type="match status" value="1"/>
</dbReference>
<dbReference type="GO" id="GO:0019867">
    <property type="term" value="C:outer membrane"/>
    <property type="evidence" value="ECO:0007669"/>
    <property type="project" value="InterPro"/>
</dbReference>
<comment type="subcellular location">
    <subcellularLocation>
        <location evidence="1">Membrane</location>
    </subcellularLocation>
</comment>
<gene>
    <name evidence="8" type="ORF">GTC17253_09780</name>
</gene>
<keyword evidence="3 6" id="KW-0732">Signal</keyword>
<accession>A0AB33IR88</accession>
<feature type="chain" id="PRO_5044313622" evidence="6">
    <location>
        <begin position="32"/>
        <end position="788"/>
    </location>
</feature>
<keyword evidence="2" id="KW-0812">Transmembrane</keyword>
<keyword evidence="4" id="KW-0472">Membrane</keyword>
<reference evidence="8" key="1">
    <citation type="submission" date="2024-07" db="EMBL/GenBank/DDBJ databases">
        <title>Complete genome sequence of Prevotella sp. YM-2024 GTC17253.</title>
        <authorList>
            <person name="Hayashi M."/>
            <person name="Muto Y."/>
            <person name="Tanaka K."/>
            <person name="Niwa H."/>
        </authorList>
    </citation>
    <scope>NUCLEOTIDE SEQUENCE</scope>
    <source>
        <strain evidence="8">GTC17253</strain>
    </source>
</reference>
<sequence>MRSNANKIVSRVLLGVIVLLATQLTSCSSTSAIPDGEQLYTGLEKIQYTNYEKNLHAETTQLEMESALAAIPNGALFGSSYYRTPFPIRLWIWNAFSQSESTLGKWMTKTFGTQPKLMSQVNPELRSSVAESQLKKFGYFNGKVSYDIKTAHNPKKAKLSYTVNMGHLWTVDTLQYTNFPQVTDSLIQAGRTDALIKSGDPFSVSMLDGERQRISRLLRNNGFYYQQTGYSSYLADTLNTKGKVALKLQMADSLDADVLTKWYIGRVTFNLKRSFLDTLYNSTTRRAITINFNGRKSPIRTGVLLRGLRLRPRQLYSLADEEETSKYLQGTGLFANSDLVFMKRNDERQSDTLDLAVNCVMEKKYDFYVEANAKGKTTGRLGPELVLGLTKLNTFRGGEKLDINIHGSYEWQTAHRSEGAAAQINSYNYGADVALVLPRLLTPRNLFGARRDYTKWRNRSRRHYYFTPTTTLKASSDVLNRAEYYKRHVVSGELTYDFWTSAQSHHSFSPLILSYEYMTSTTQAFDSLSRTNAYLQVSMRDQFVPKMSYTYQYTSPSAYRNPITWSATVSEAGNLISLGYMAAGKKWGDRNKKMFKNPFAQFFKLETDFVKLWQLSESSYIVGHASAGAIWSYGNATEAPYYEQFYVGGANSVRAFTVRSIGPGRYKPQSSKYSYIEQTGDLKLLFNLEYRTRLFGSLHGAVFLDAGNVWTLRNDVSRPESQFKIDRFYRDMAVGTGVGLRYDMGMFVIRIDWGVGLHVPYETDKRGFYNVASFRDAQSLHLAVGYPF</sequence>
<dbReference type="AlphaFoldDB" id="A0AB33IR88"/>
<evidence type="ECO:0000256" key="4">
    <source>
        <dbReference type="ARBA" id="ARBA00023136"/>
    </source>
</evidence>